<dbReference type="InterPro" id="IPR038740">
    <property type="entry name" value="BioF2-like_GNAT_dom"/>
</dbReference>
<evidence type="ECO:0000313" key="2">
    <source>
        <dbReference type="EMBL" id="GGE05070.1"/>
    </source>
</evidence>
<feature type="domain" description="BioF2-like acetyltransferase" evidence="1">
    <location>
        <begin position="157"/>
        <end position="282"/>
    </location>
</feature>
<name>A0A916ZN97_9FLAO</name>
<dbReference type="InterPro" id="IPR016181">
    <property type="entry name" value="Acyl_CoA_acyltransferase"/>
</dbReference>
<evidence type="ECO:0000313" key="3">
    <source>
        <dbReference type="Proteomes" id="UP000599688"/>
    </source>
</evidence>
<sequence>MIVEFYSKTKKKDWNSFIKHAKNATFLFEREFMDYHADRFTDYSLMVYDDKNKLVACLPANITDENIVYSHQGLTYGGICYKKDLKLPVQLEIIKAIVQYLNQQGVEKLIYKAFPRFYNELQTDEVEYAMFLINAKLYRRDTALAIDYSNRFKYSPNYRREAKQAAKAGTKVIESEDFESFWRDVLEPNLYSRFKVKPVHNIEEILLLKSRFPNNIKLYIAQNDNTTIAGTVFFETKTVAHAQYISATDEARKNGALNQLYIHLIDEVFNNKKYFDFGIANENNGKALNQGLLAWKERMGGRAYSHDFYEIKTKNYNLLDQI</sequence>
<dbReference type="Pfam" id="PF13480">
    <property type="entry name" value="Acetyltransf_6"/>
    <property type="match status" value="1"/>
</dbReference>
<dbReference type="RefSeq" id="WP_188405032.1">
    <property type="nucleotide sequence ID" value="NZ_BMGL01000002.1"/>
</dbReference>
<accession>A0A916ZN97</accession>
<evidence type="ECO:0000259" key="1">
    <source>
        <dbReference type="Pfam" id="PF13480"/>
    </source>
</evidence>
<dbReference type="SUPFAM" id="SSF55729">
    <property type="entry name" value="Acyl-CoA N-acyltransferases (Nat)"/>
    <property type="match status" value="1"/>
</dbReference>
<dbReference type="EMBL" id="BMGL01000002">
    <property type="protein sequence ID" value="GGE05070.1"/>
    <property type="molecule type" value="Genomic_DNA"/>
</dbReference>
<gene>
    <name evidence="2" type="ORF">GCM10010831_03400</name>
</gene>
<protein>
    <recommendedName>
        <fullName evidence="1">BioF2-like acetyltransferase domain-containing protein</fullName>
    </recommendedName>
</protein>
<dbReference type="Gene3D" id="3.40.630.30">
    <property type="match status" value="1"/>
</dbReference>
<dbReference type="Proteomes" id="UP000599688">
    <property type="component" value="Unassembled WGS sequence"/>
</dbReference>
<reference evidence="2 3" key="1">
    <citation type="journal article" date="2014" name="Int. J. Syst. Evol. Microbiol.">
        <title>Complete genome sequence of Corynebacterium casei LMG S-19264T (=DSM 44701T), isolated from a smear-ripened cheese.</title>
        <authorList>
            <consortium name="US DOE Joint Genome Institute (JGI-PGF)"/>
            <person name="Walter F."/>
            <person name="Albersmeier A."/>
            <person name="Kalinowski J."/>
            <person name="Ruckert C."/>
        </authorList>
    </citation>
    <scope>NUCLEOTIDE SEQUENCE [LARGE SCALE GENOMIC DNA]</scope>
    <source>
        <strain evidence="2 3">CGMCC 1.12925</strain>
    </source>
</reference>
<comment type="caution">
    <text evidence="2">The sequence shown here is derived from an EMBL/GenBank/DDBJ whole genome shotgun (WGS) entry which is preliminary data.</text>
</comment>
<keyword evidence="3" id="KW-1185">Reference proteome</keyword>
<dbReference type="AlphaFoldDB" id="A0A916ZN97"/>
<organism evidence="2 3">
    <name type="scientific">Psychroflexus salis</name>
    <dbReference type="NCBI Taxonomy" id="1526574"/>
    <lineage>
        <taxon>Bacteria</taxon>
        <taxon>Pseudomonadati</taxon>
        <taxon>Bacteroidota</taxon>
        <taxon>Flavobacteriia</taxon>
        <taxon>Flavobacteriales</taxon>
        <taxon>Flavobacteriaceae</taxon>
        <taxon>Psychroflexus</taxon>
    </lineage>
</organism>
<proteinExistence type="predicted"/>